<reference evidence="9" key="1">
    <citation type="journal article" date="2016" name="Nature">
        <title>The genome of the seagrass Zostera marina reveals angiosperm adaptation to the sea.</title>
        <authorList>
            <person name="Olsen J.L."/>
            <person name="Rouze P."/>
            <person name="Verhelst B."/>
            <person name="Lin Y.-C."/>
            <person name="Bayer T."/>
            <person name="Collen J."/>
            <person name="Dattolo E."/>
            <person name="De Paoli E."/>
            <person name="Dittami S."/>
            <person name="Maumus F."/>
            <person name="Michel G."/>
            <person name="Kersting A."/>
            <person name="Lauritano C."/>
            <person name="Lohaus R."/>
            <person name="Toepel M."/>
            <person name="Tonon T."/>
            <person name="Vanneste K."/>
            <person name="Amirebrahimi M."/>
            <person name="Brakel J."/>
            <person name="Bostroem C."/>
            <person name="Chovatia M."/>
            <person name="Grimwood J."/>
            <person name="Jenkins J.W."/>
            <person name="Jueterbock A."/>
            <person name="Mraz A."/>
            <person name="Stam W.T."/>
            <person name="Tice H."/>
            <person name="Bornberg-Bauer E."/>
            <person name="Green P.J."/>
            <person name="Pearson G.A."/>
            <person name="Procaccini G."/>
            <person name="Duarte C.M."/>
            <person name="Schmutz J."/>
            <person name="Reusch T.B.H."/>
            <person name="Van de Peer Y."/>
        </authorList>
    </citation>
    <scope>NUCLEOTIDE SEQUENCE [LARGE SCALE GENOMIC DNA]</scope>
    <source>
        <strain evidence="9">cv. Finnish</strain>
    </source>
</reference>
<evidence type="ECO:0000256" key="3">
    <source>
        <dbReference type="ARBA" id="ARBA00022833"/>
    </source>
</evidence>
<dbReference type="Gene3D" id="4.10.1000.10">
    <property type="entry name" value="Zinc finger, CCCH-type"/>
    <property type="match status" value="1"/>
</dbReference>
<evidence type="ECO:0000313" key="8">
    <source>
        <dbReference type="EMBL" id="KMZ75781.1"/>
    </source>
</evidence>
<dbReference type="GO" id="GO:0008270">
    <property type="term" value="F:zinc ion binding"/>
    <property type="evidence" value="ECO:0007669"/>
    <property type="project" value="UniProtKB-KW"/>
</dbReference>
<dbReference type="InterPro" id="IPR000571">
    <property type="entry name" value="Znf_CCCH"/>
</dbReference>
<keyword evidence="1 5" id="KW-0479">Metal-binding</keyword>
<dbReference type="PANTHER" id="PTHR14493">
    <property type="entry name" value="UNKEMPT FAMILY MEMBER"/>
    <property type="match status" value="1"/>
</dbReference>
<protein>
    <submittedName>
        <fullName evidence="8">Zinc finger CCCH domain-containing protein 37</fullName>
    </submittedName>
</protein>
<sequence length="270" mass="30679">MSNFSSYKCIPLIHSTPKKAFAFLDIVSRDGGDGGGDQDGTKDSDLWNDQDQMSLFWWNEAYSSDEFRMYEFKVRRCVRTRTHDWTDCPFAHPGEKARRRDPHRYHYSGNICPLFRRDGRCIHGDTCDFAHGVFECWLHPSRYRTMPCKDGMRCRRKVCFFAHTSHQLRLTSSGTICRNYNKTIFPPKAASTTGGSSSCSPTSTSTGLSYTSPPPSPPVQLEEIVKSMEAMELRSGCSTVELLWPNDSGREASDDEGTVPDLEWVNELVM</sequence>
<dbReference type="InterPro" id="IPR036855">
    <property type="entry name" value="Znf_CCCH_sf"/>
</dbReference>
<evidence type="ECO:0000256" key="6">
    <source>
        <dbReference type="SAM" id="MobiDB-lite"/>
    </source>
</evidence>
<keyword evidence="3 5" id="KW-0862">Zinc</keyword>
<keyword evidence="9" id="KW-1185">Reference proteome</keyword>
<name>A0A0K9Q3D7_ZOSMR</name>
<accession>A0A0K9Q3D7</accession>
<gene>
    <name evidence="8" type="ORF">ZOSMA_10G00490</name>
</gene>
<dbReference type="OrthoDB" id="410307at2759"/>
<dbReference type="OMA" id="CVRTRTH"/>
<dbReference type="InterPro" id="IPR057444">
    <property type="entry name" value="Znf-CCCH_AtC3H23-like"/>
</dbReference>
<evidence type="ECO:0000256" key="2">
    <source>
        <dbReference type="ARBA" id="ARBA00022771"/>
    </source>
</evidence>
<dbReference type="SUPFAM" id="SSF90229">
    <property type="entry name" value="CCCH zinc finger"/>
    <property type="match status" value="1"/>
</dbReference>
<feature type="domain" description="C3H1-type" evidence="7">
    <location>
        <begin position="107"/>
        <end position="134"/>
    </location>
</feature>
<dbReference type="SMART" id="SM00356">
    <property type="entry name" value="ZnF_C3H1"/>
    <property type="match status" value="2"/>
</dbReference>
<evidence type="ECO:0000259" key="7">
    <source>
        <dbReference type="PROSITE" id="PS50103"/>
    </source>
</evidence>
<keyword evidence="2 5" id="KW-0863">Zinc-finger</keyword>
<feature type="compositionally biased region" description="Low complexity" evidence="6">
    <location>
        <begin position="191"/>
        <end position="209"/>
    </location>
</feature>
<dbReference type="AlphaFoldDB" id="A0A0K9Q3D7"/>
<evidence type="ECO:0000256" key="5">
    <source>
        <dbReference type="PROSITE-ProRule" id="PRU00723"/>
    </source>
</evidence>
<evidence type="ECO:0000256" key="4">
    <source>
        <dbReference type="ARBA" id="ARBA00023125"/>
    </source>
</evidence>
<feature type="zinc finger region" description="C3H1-type" evidence="5">
    <location>
        <begin position="107"/>
        <end position="134"/>
    </location>
</feature>
<comment type="caution">
    <text evidence="8">The sequence shown here is derived from an EMBL/GenBank/DDBJ whole genome shotgun (WGS) entry which is preliminary data.</text>
</comment>
<dbReference type="InterPro" id="IPR045234">
    <property type="entry name" value="Unkempt-like"/>
</dbReference>
<dbReference type="Pfam" id="PF00642">
    <property type="entry name" value="zf-CCCH"/>
    <property type="match status" value="1"/>
</dbReference>
<feature type="region of interest" description="Disordered" evidence="6">
    <location>
        <begin position="189"/>
        <end position="218"/>
    </location>
</feature>
<evidence type="ECO:0000256" key="1">
    <source>
        <dbReference type="ARBA" id="ARBA00022723"/>
    </source>
</evidence>
<evidence type="ECO:0000313" key="9">
    <source>
        <dbReference type="Proteomes" id="UP000036987"/>
    </source>
</evidence>
<dbReference type="GO" id="GO:0003677">
    <property type="term" value="F:DNA binding"/>
    <property type="evidence" value="ECO:0007669"/>
    <property type="project" value="UniProtKB-KW"/>
</dbReference>
<proteinExistence type="predicted"/>
<dbReference type="PROSITE" id="PS50103">
    <property type="entry name" value="ZF_C3H1"/>
    <property type="match status" value="1"/>
</dbReference>
<organism evidence="8 9">
    <name type="scientific">Zostera marina</name>
    <name type="common">Eelgrass</name>
    <dbReference type="NCBI Taxonomy" id="29655"/>
    <lineage>
        <taxon>Eukaryota</taxon>
        <taxon>Viridiplantae</taxon>
        <taxon>Streptophyta</taxon>
        <taxon>Embryophyta</taxon>
        <taxon>Tracheophyta</taxon>
        <taxon>Spermatophyta</taxon>
        <taxon>Magnoliopsida</taxon>
        <taxon>Liliopsida</taxon>
        <taxon>Zosteraceae</taxon>
        <taxon>Zostera</taxon>
    </lineage>
</organism>
<dbReference type="EMBL" id="LFYR01000113">
    <property type="protein sequence ID" value="KMZ75781.1"/>
    <property type="molecule type" value="Genomic_DNA"/>
</dbReference>
<dbReference type="Pfam" id="PF25512">
    <property type="entry name" value="zf-CCCH_AtC3H23"/>
    <property type="match status" value="1"/>
</dbReference>
<dbReference type="Proteomes" id="UP000036987">
    <property type="component" value="Unassembled WGS sequence"/>
</dbReference>
<keyword evidence="4" id="KW-0238">DNA-binding</keyword>
<dbReference type="PANTHER" id="PTHR14493:SF90">
    <property type="entry name" value="ZINC FINGER CCCH DOMAIN-CONTAINING PROTEIN 2"/>
    <property type="match status" value="1"/>
</dbReference>